<keyword evidence="2" id="KW-0732">Signal</keyword>
<protein>
    <submittedName>
        <fullName evidence="4">TRAP-type mannitol/chloroaromatic compound transport system substrate-binding protein</fullName>
    </submittedName>
</protein>
<evidence type="ECO:0000313" key="5">
    <source>
        <dbReference type="Proteomes" id="UP000243859"/>
    </source>
</evidence>
<evidence type="ECO:0000256" key="1">
    <source>
        <dbReference type="ARBA" id="ARBA00004418"/>
    </source>
</evidence>
<evidence type="ECO:0000313" key="4">
    <source>
        <dbReference type="EMBL" id="PTN03572.1"/>
    </source>
</evidence>
<dbReference type="GO" id="GO:0055085">
    <property type="term" value="P:transmembrane transport"/>
    <property type="evidence" value="ECO:0007669"/>
    <property type="project" value="InterPro"/>
</dbReference>
<proteinExistence type="predicted"/>
<dbReference type="Gene3D" id="3.40.190.170">
    <property type="entry name" value="Bacterial extracellular solute-binding protein, family 7"/>
    <property type="match status" value="1"/>
</dbReference>
<dbReference type="EMBL" id="QAAA01000002">
    <property type="protein sequence ID" value="PTN03572.1"/>
    <property type="molecule type" value="Genomic_DNA"/>
</dbReference>
<name>A0A2T5BVG5_9RHOB</name>
<dbReference type="Pfam" id="PF03480">
    <property type="entry name" value="DctP"/>
    <property type="match status" value="1"/>
</dbReference>
<dbReference type="OrthoDB" id="9769667at2"/>
<dbReference type="GO" id="GO:0042597">
    <property type="term" value="C:periplasmic space"/>
    <property type="evidence" value="ECO:0007669"/>
    <property type="project" value="UniProtKB-SubCell"/>
</dbReference>
<gene>
    <name evidence="4" type="ORF">C8N32_10294</name>
</gene>
<keyword evidence="5" id="KW-1185">Reference proteome</keyword>
<dbReference type="PANTHER" id="PTHR33376">
    <property type="match status" value="1"/>
</dbReference>
<comment type="subcellular location">
    <subcellularLocation>
        <location evidence="1">Periplasm</location>
    </subcellularLocation>
</comment>
<dbReference type="InterPro" id="IPR038404">
    <property type="entry name" value="TRAP_DctP_sf"/>
</dbReference>
<evidence type="ECO:0000256" key="3">
    <source>
        <dbReference type="ARBA" id="ARBA00022764"/>
    </source>
</evidence>
<dbReference type="RefSeq" id="WP_107890855.1">
    <property type="nucleotide sequence ID" value="NZ_NHSI01000018.1"/>
</dbReference>
<dbReference type="PANTHER" id="PTHR33376:SF5">
    <property type="entry name" value="EXTRACYTOPLASMIC SOLUTE RECEPTOR PROTEIN"/>
    <property type="match status" value="1"/>
</dbReference>
<organism evidence="4 5">
    <name type="scientific">Rhodovulum imhoffii</name>
    <dbReference type="NCBI Taxonomy" id="365340"/>
    <lineage>
        <taxon>Bacteria</taxon>
        <taxon>Pseudomonadati</taxon>
        <taxon>Pseudomonadota</taxon>
        <taxon>Alphaproteobacteria</taxon>
        <taxon>Rhodobacterales</taxon>
        <taxon>Paracoccaceae</taxon>
        <taxon>Rhodovulum</taxon>
    </lineage>
</organism>
<comment type="caution">
    <text evidence="4">The sequence shown here is derived from an EMBL/GenBank/DDBJ whole genome shotgun (WGS) entry which is preliminary data.</text>
</comment>
<dbReference type="AlphaFoldDB" id="A0A2T5BVG5"/>
<keyword evidence="3" id="KW-0574">Periplasm</keyword>
<dbReference type="CDD" id="cd13683">
    <property type="entry name" value="PBP2_TRAP_DctP6_7"/>
    <property type="match status" value="1"/>
</dbReference>
<dbReference type="Proteomes" id="UP000243859">
    <property type="component" value="Unassembled WGS sequence"/>
</dbReference>
<dbReference type="SUPFAM" id="SSF53850">
    <property type="entry name" value="Periplasmic binding protein-like II"/>
    <property type="match status" value="1"/>
</dbReference>
<reference evidence="4 5" key="1">
    <citation type="submission" date="2018-04" db="EMBL/GenBank/DDBJ databases">
        <title>Genomic Encyclopedia of Archaeal and Bacterial Type Strains, Phase II (KMG-II): from individual species to whole genera.</title>
        <authorList>
            <person name="Goeker M."/>
        </authorList>
    </citation>
    <scope>NUCLEOTIDE SEQUENCE [LARGE SCALE GENOMIC DNA]</scope>
    <source>
        <strain evidence="4 5">DSM 18064</strain>
    </source>
</reference>
<dbReference type="InterPro" id="IPR018389">
    <property type="entry name" value="DctP_fam"/>
</dbReference>
<sequence length="337" mass="36816">MNTTVIVKGIAFGIAASIGLASVAAAETVRLRFHTFYGTEMDEFAKKMRDTVKEASGGDLRIQYFRGGELVASDQFVDAVSKGTIDIAYGVGSYWGGQLDLGNIEAGLPGAWTTAEEARALFEDKGLDTLLAEAYAGKGVKLIGRGYGSNYDLLTKEPVNSLEDLKSMKIRATGQMAKVLEAFDIPTVYLPAQELYIGLSTGVIDGAIYGGPVEYEQLKLHEAATHYTFLNLLNPGWIETVIINPDVWEGLSETHRQILRDAIDQYAADIHNWLEEGNQKIVQDGDIFEFSTLPAEDSARLTEAAQSVWQEEAAKSERNARAVEILAENARAEGRLK</sequence>
<accession>A0A2T5BVG5</accession>
<dbReference type="NCBIfam" id="NF037995">
    <property type="entry name" value="TRAP_S1"/>
    <property type="match status" value="1"/>
</dbReference>
<evidence type="ECO:0000256" key="2">
    <source>
        <dbReference type="ARBA" id="ARBA00022729"/>
    </source>
</evidence>